<dbReference type="Proteomes" id="UP000267585">
    <property type="component" value="Unassembled WGS sequence"/>
</dbReference>
<dbReference type="InterPro" id="IPR006860">
    <property type="entry name" value="FecR"/>
</dbReference>
<dbReference type="Pfam" id="PF16344">
    <property type="entry name" value="FecR_C"/>
    <property type="match status" value="1"/>
</dbReference>
<protein>
    <submittedName>
        <fullName evidence="4">DUF4974 domain-containing protein</fullName>
    </submittedName>
</protein>
<dbReference type="PANTHER" id="PTHR30273">
    <property type="entry name" value="PERIPLASMIC SIGNAL SENSOR AND SIGMA FACTOR ACTIVATOR FECR-RELATED"/>
    <property type="match status" value="1"/>
</dbReference>
<name>A0A430K8B7_9FLAO</name>
<organism evidence="4 5">
    <name type="scientific">Arenibacter aquaticus</name>
    <dbReference type="NCBI Taxonomy" id="2489054"/>
    <lineage>
        <taxon>Bacteria</taxon>
        <taxon>Pseudomonadati</taxon>
        <taxon>Bacteroidota</taxon>
        <taxon>Flavobacteriia</taxon>
        <taxon>Flavobacteriales</taxon>
        <taxon>Flavobacteriaceae</taxon>
        <taxon>Arenibacter</taxon>
    </lineage>
</organism>
<feature type="transmembrane region" description="Helical" evidence="1">
    <location>
        <begin position="83"/>
        <end position="102"/>
    </location>
</feature>
<dbReference type="Gene3D" id="2.60.120.1440">
    <property type="match status" value="1"/>
</dbReference>
<dbReference type="PANTHER" id="PTHR30273:SF2">
    <property type="entry name" value="PROTEIN FECR"/>
    <property type="match status" value="1"/>
</dbReference>
<feature type="domain" description="FecR protein" evidence="2">
    <location>
        <begin position="172"/>
        <end position="265"/>
    </location>
</feature>
<keyword evidence="1" id="KW-0472">Membrane</keyword>
<evidence type="ECO:0000313" key="5">
    <source>
        <dbReference type="Proteomes" id="UP000267585"/>
    </source>
</evidence>
<comment type="caution">
    <text evidence="4">The sequence shown here is derived from an EMBL/GenBank/DDBJ whole genome shotgun (WGS) entry which is preliminary data.</text>
</comment>
<dbReference type="Gene3D" id="3.55.50.30">
    <property type="match status" value="1"/>
</dbReference>
<dbReference type="InterPro" id="IPR012373">
    <property type="entry name" value="Ferrdict_sens_TM"/>
</dbReference>
<sequence>MIPSDIEKGIQRYLANTASEKELKDLGEWVKDPSNEKLFKEYVLLHHAINTGLNEIDDRPGKDRLFREIGKKDAPAPRLKNRILFKLVAVFLVVLGLAYLYYQNFSHNEQQQFIDPNQITLQLENGNIMVIDEEGKRKITDAKGNEVGVQKGNTLSYGSGQESEELVYNQLNIPNGKQFELELADGSTVFLNSGSSIKYPVSFLPGKTREISLEGEAYFKVEKDSASPFVVNVGDLRVRVLGTEFNLSSYPEDNDVTAVLVEGSVGLYNKEVYRAETATIMKPGFRGVYSNGNITLDEVDTTLYTSWKTGKLVFRSMQFKNIVKKLERAYNVRIVNNNKELGEQYFSASFDKDELMEQIFASFRTSYRFTYMIENDKITIN</sequence>
<dbReference type="InterPro" id="IPR032508">
    <property type="entry name" value="FecR_C"/>
</dbReference>
<dbReference type="Pfam" id="PF04773">
    <property type="entry name" value="FecR"/>
    <property type="match status" value="1"/>
</dbReference>
<keyword evidence="5" id="KW-1185">Reference proteome</keyword>
<dbReference type="OrthoDB" id="651134at2"/>
<proteinExistence type="predicted"/>
<dbReference type="EMBL" id="RQPJ01000001">
    <property type="protein sequence ID" value="RTE55277.1"/>
    <property type="molecule type" value="Genomic_DNA"/>
</dbReference>
<keyword evidence="1" id="KW-1133">Transmembrane helix</keyword>
<evidence type="ECO:0000259" key="3">
    <source>
        <dbReference type="Pfam" id="PF16344"/>
    </source>
</evidence>
<evidence type="ECO:0000313" key="4">
    <source>
        <dbReference type="EMBL" id="RTE55277.1"/>
    </source>
</evidence>
<dbReference type="RefSeq" id="WP_126160580.1">
    <property type="nucleotide sequence ID" value="NZ_RQPJ01000001.1"/>
</dbReference>
<feature type="domain" description="Protein FecR C-terminal" evidence="3">
    <location>
        <begin position="311"/>
        <end position="380"/>
    </location>
</feature>
<gene>
    <name evidence="4" type="ORF">EHW67_01545</name>
</gene>
<reference evidence="4 5" key="1">
    <citation type="submission" date="2018-11" db="EMBL/GenBank/DDBJ databases">
        <title>Arenibacter aquaticus sp.nov., a marine bacterium isolated from surface seawater in the South China Sea.</title>
        <authorList>
            <person name="Guo J."/>
            <person name="Sun J."/>
        </authorList>
    </citation>
    <scope>NUCLEOTIDE SEQUENCE [LARGE SCALE GENOMIC DNA]</scope>
    <source>
        <strain evidence="4 5">GUO666</strain>
    </source>
</reference>
<evidence type="ECO:0000256" key="1">
    <source>
        <dbReference type="SAM" id="Phobius"/>
    </source>
</evidence>
<dbReference type="GO" id="GO:0016989">
    <property type="term" value="F:sigma factor antagonist activity"/>
    <property type="evidence" value="ECO:0007669"/>
    <property type="project" value="TreeGrafter"/>
</dbReference>
<accession>A0A430K8B7</accession>
<evidence type="ECO:0000259" key="2">
    <source>
        <dbReference type="Pfam" id="PF04773"/>
    </source>
</evidence>
<dbReference type="AlphaFoldDB" id="A0A430K8B7"/>
<dbReference type="PIRSF" id="PIRSF018266">
    <property type="entry name" value="FecR"/>
    <property type="match status" value="1"/>
</dbReference>
<keyword evidence="1" id="KW-0812">Transmembrane</keyword>